<organism evidence="1 2">
    <name type="scientific">Melastoma candidum</name>
    <dbReference type="NCBI Taxonomy" id="119954"/>
    <lineage>
        <taxon>Eukaryota</taxon>
        <taxon>Viridiplantae</taxon>
        <taxon>Streptophyta</taxon>
        <taxon>Embryophyta</taxon>
        <taxon>Tracheophyta</taxon>
        <taxon>Spermatophyta</taxon>
        <taxon>Magnoliopsida</taxon>
        <taxon>eudicotyledons</taxon>
        <taxon>Gunneridae</taxon>
        <taxon>Pentapetalae</taxon>
        <taxon>rosids</taxon>
        <taxon>malvids</taxon>
        <taxon>Myrtales</taxon>
        <taxon>Melastomataceae</taxon>
        <taxon>Melastomatoideae</taxon>
        <taxon>Melastomateae</taxon>
        <taxon>Melastoma</taxon>
    </lineage>
</organism>
<comment type="caution">
    <text evidence="1">The sequence shown here is derived from an EMBL/GenBank/DDBJ whole genome shotgun (WGS) entry which is preliminary data.</text>
</comment>
<accession>A0ACB9M3C2</accession>
<name>A0ACB9M3C2_9MYRT</name>
<protein>
    <submittedName>
        <fullName evidence="1">Uncharacterized protein</fullName>
    </submittedName>
</protein>
<keyword evidence="2" id="KW-1185">Reference proteome</keyword>
<reference evidence="2" key="1">
    <citation type="journal article" date="2023" name="Front. Plant Sci.">
        <title>Chromosomal-level genome assembly of Melastoma candidum provides insights into trichome evolution.</title>
        <authorList>
            <person name="Zhong Y."/>
            <person name="Wu W."/>
            <person name="Sun C."/>
            <person name="Zou P."/>
            <person name="Liu Y."/>
            <person name="Dai S."/>
            <person name="Zhou R."/>
        </authorList>
    </citation>
    <scope>NUCLEOTIDE SEQUENCE [LARGE SCALE GENOMIC DNA]</scope>
</reference>
<proteinExistence type="predicted"/>
<dbReference type="EMBL" id="CM042889">
    <property type="protein sequence ID" value="KAI4318704.1"/>
    <property type="molecule type" value="Genomic_DNA"/>
</dbReference>
<sequence>MDRKAFEHSCIHAGGRAVIKAVEQNLGLSKVEVEASEMMLYKFWNTSSSFVWYVLVKTKGRIKTGDRVWQIAFGSGFKCNSAVWKCRSSQQTRTADAWEGKIETDHIKVKPHFRQ</sequence>
<evidence type="ECO:0000313" key="2">
    <source>
        <dbReference type="Proteomes" id="UP001057402"/>
    </source>
</evidence>
<gene>
    <name evidence="1" type="ORF">MLD38_032379</name>
</gene>
<dbReference type="Proteomes" id="UP001057402">
    <property type="component" value="Chromosome 10"/>
</dbReference>
<evidence type="ECO:0000313" key="1">
    <source>
        <dbReference type="EMBL" id="KAI4318704.1"/>
    </source>
</evidence>